<dbReference type="InterPro" id="IPR014718">
    <property type="entry name" value="GH-type_carb-bd"/>
</dbReference>
<accession>A0ABS9KAQ7</accession>
<dbReference type="InterPro" id="IPR050883">
    <property type="entry name" value="PNGase"/>
</dbReference>
<gene>
    <name evidence="4" type="ORF">L6773_05085</name>
</gene>
<dbReference type="PANTHER" id="PTHR12143:SF39">
    <property type="entry name" value="SECRETED PROTEIN"/>
    <property type="match status" value="1"/>
</dbReference>
<dbReference type="Pfam" id="PF17678">
    <property type="entry name" value="Glyco_hydro_92N"/>
    <property type="match status" value="1"/>
</dbReference>
<keyword evidence="4" id="KW-0326">Glycosidase</keyword>
<dbReference type="InterPro" id="IPR008928">
    <property type="entry name" value="6-hairpin_glycosidase_sf"/>
</dbReference>
<dbReference type="InterPro" id="IPR041371">
    <property type="entry name" value="GH92_N"/>
</dbReference>
<proteinExistence type="predicted"/>
<keyword evidence="5" id="KW-1185">Reference proteome</keyword>
<dbReference type="Proteomes" id="UP001165366">
    <property type="component" value="Unassembled WGS sequence"/>
</dbReference>
<dbReference type="PANTHER" id="PTHR12143">
    <property type="entry name" value="PEPTIDE N-GLYCANASE PNGASE -RELATED"/>
    <property type="match status" value="1"/>
</dbReference>
<evidence type="ECO:0000256" key="1">
    <source>
        <dbReference type="SAM" id="MobiDB-lite"/>
    </source>
</evidence>
<dbReference type="Pfam" id="PF07971">
    <property type="entry name" value="Glyco_hydro_92"/>
    <property type="match status" value="1"/>
</dbReference>
<dbReference type="Gene3D" id="2.70.98.10">
    <property type="match status" value="1"/>
</dbReference>
<name>A0ABS9KAQ7_9BACT</name>
<feature type="domain" description="Glycosyl hydrolase family 92" evidence="2">
    <location>
        <begin position="275"/>
        <end position="779"/>
    </location>
</feature>
<dbReference type="EC" id="3.2.1.-" evidence="4"/>
<reference evidence="4" key="2">
    <citation type="submission" date="2024-05" db="EMBL/GenBank/DDBJ databases">
        <title>Rhodohalobacter halophilus gen. nov., sp. nov., a moderately halophilic member of the family Balneolaceae.</title>
        <authorList>
            <person name="Xia J."/>
        </authorList>
    </citation>
    <scope>NUCLEOTIDE SEQUENCE</scope>
    <source>
        <strain evidence="4">WB101</strain>
    </source>
</reference>
<dbReference type="PROSITE" id="PS51257">
    <property type="entry name" value="PROKAR_LIPOPROTEIN"/>
    <property type="match status" value="1"/>
</dbReference>
<protein>
    <submittedName>
        <fullName evidence="4">GH92 family glycosyl hydrolase</fullName>
        <ecNumber evidence="4">3.2.1.-</ecNumber>
    </submittedName>
</protein>
<keyword evidence="4" id="KW-0378">Hydrolase</keyword>
<dbReference type="GO" id="GO:0016798">
    <property type="term" value="F:hydrolase activity, acting on glycosyl bonds"/>
    <property type="evidence" value="ECO:0007669"/>
    <property type="project" value="UniProtKB-KW"/>
</dbReference>
<evidence type="ECO:0000313" key="4">
    <source>
        <dbReference type="EMBL" id="MCG2587926.1"/>
    </source>
</evidence>
<dbReference type="Gene3D" id="1.20.1050.60">
    <property type="entry name" value="alpha-1,2-mannosidase"/>
    <property type="match status" value="1"/>
</dbReference>
<evidence type="ECO:0000259" key="3">
    <source>
        <dbReference type="Pfam" id="PF17678"/>
    </source>
</evidence>
<reference evidence="4" key="1">
    <citation type="submission" date="2022-01" db="EMBL/GenBank/DDBJ databases">
        <authorList>
            <person name="Wang Y."/>
        </authorList>
    </citation>
    <scope>NUCLEOTIDE SEQUENCE</scope>
    <source>
        <strain evidence="4">WB101</strain>
    </source>
</reference>
<dbReference type="NCBIfam" id="TIGR01180">
    <property type="entry name" value="aman2_put"/>
    <property type="match status" value="1"/>
</dbReference>
<feature type="domain" description="Glycosyl hydrolase family 92 N-terminal" evidence="3">
    <location>
        <begin position="42"/>
        <end position="269"/>
    </location>
</feature>
<dbReference type="InterPro" id="IPR005887">
    <property type="entry name" value="GH92_a_mannosidase_put"/>
</dbReference>
<feature type="region of interest" description="Disordered" evidence="1">
    <location>
        <begin position="779"/>
        <end position="802"/>
    </location>
</feature>
<dbReference type="EMBL" id="JAKLWS010000004">
    <property type="protein sequence ID" value="MCG2587926.1"/>
    <property type="molecule type" value="Genomic_DNA"/>
</dbReference>
<dbReference type="SUPFAM" id="SSF48208">
    <property type="entry name" value="Six-hairpin glycosidases"/>
    <property type="match status" value="1"/>
</dbReference>
<evidence type="ECO:0000313" key="5">
    <source>
        <dbReference type="Proteomes" id="UP001165366"/>
    </source>
</evidence>
<dbReference type="Gene3D" id="3.30.2080.10">
    <property type="entry name" value="GH92 mannosidase domain"/>
    <property type="match status" value="1"/>
</dbReference>
<comment type="caution">
    <text evidence="4">The sequence shown here is derived from an EMBL/GenBank/DDBJ whole genome shotgun (WGS) entry which is preliminary data.</text>
</comment>
<dbReference type="Gene3D" id="1.20.1610.10">
    <property type="entry name" value="alpha-1,2-mannosidases domains"/>
    <property type="match status" value="1"/>
</dbReference>
<dbReference type="InterPro" id="IPR012939">
    <property type="entry name" value="Glyco_hydro_92"/>
</dbReference>
<organism evidence="4 5">
    <name type="scientific">Rhodohalobacter sulfatireducens</name>
    <dbReference type="NCBI Taxonomy" id="2911366"/>
    <lineage>
        <taxon>Bacteria</taxon>
        <taxon>Pseudomonadati</taxon>
        <taxon>Balneolota</taxon>
        <taxon>Balneolia</taxon>
        <taxon>Balneolales</taxon>
        <taxon>Balneolaceae</taxon>
        <taxon>Rhodohalobacter</taxon>
    </lineage>
</organism>
<sequence>MMKSLKINWTVLVVIAVIGFFSACQPRTYIVENNQSRVVDKVYPLIDASNSRWLFFSSATRPFGMVNLSPDMDLNGAWESGYQFDKDSVKVFSHIHGWQISGIPVLPTNGEFRGHMGPEVYGSPYSHDSEVVEAGYHKITLDAYDITAELTSTKRVGFHRYQFPPTDSSYIHFDFTTMLGPSGTQSGYIEKVSDTELKGYAVMEPTIRRPKPFTVYFVADFDQPFDTFGGWEDGELLEADEIIEGENTGGYVQFSTRDNTERLMKVAISYVSTEQARLNLDTELAHWDFDQVVQDSKNEWNEALTRIEVEGGTEEEQSRFYTDLWKALQGRRTVSDVNGKYIDMTGDEPRIGQIPLNSSGEPLFNHYNSDSFWGSHWNLNILWHLAYPKISEEFVNSMLLMYDDGGLIPRGPSGGNYTFVMTGASFSPFIASAYSKGIRNFDVEKAYEGMKKNHMPGGIMAKAGYEHDTFCGGGLDEYIERGYIPFPLNEEPCGFHEDGAGQTLEYAYQDWALSEMAAGLGYSEDQDRFSKRAKNYENLWHADSTWMWVRNQNGEWKEPFDILEYGEGWVETNAAQSTWWVPHDVQGLINLMDGRENFTSKLNNAFERAREHNFTSGSAHAQETLRELRRVYVNYGNQQTQQMAWLFNYSGSPWLTQKWTREVTEKVYQGLSPETGYNGDEDQGQMGALAVLFKTGLFSVNGGAASNPVYEIGSPIFDKITFQLDSDYYTGDTFVIETRNNSDQNRYIQSATIDGEPLNKPWFYHSELADGGTLILEMGAEPNKDWGSEQDDAPPSLSEPEN</sequence>
<evidence type="ECO:0000259" key="2">
    <source>
        <dbReference type="Pfam" id="PF07971"/>
    </source>
</evidence>